<sequence>MTKFILNDAKKLPEIAFEITEHLGFSKVQSTQWAWYALAGSVLSHYVIDRHERLSALLNWFYKDKGFCAREDYFSVEAADVGRCLVTRQGNSTTLATLLMLLAKQLDLSMDLILLPGYTALCCRIDSDIFYLDPLTGEGLSKHQLHVFVRGELGNAAKLKASYLKPATPKRIVSRMIHELKAGCIISRQFEPAMECSNLLLQWHKEDLNLNRERAFIAQQLGCLSMATADLEYFIDNSPNDPLIELVKIQLKELRNEVEIFH</sequence>
<gene>
    <name evidence="3" type="ORF">L2764_12700</name>
</gene>
<dbReference type="Proteomes" id="UP001203423">
    <property type="component" value="Unassembled WGS sequence"/>
</dbReference>
<dbReference type="EMBL" id="JAKIKS010000045">
    <property type="protein sequence ID" value="MCL1125313.1"/>
    <property type="molecule type" value="Genomic_DNA"/>
</dbReference>
<name>A0ABT0LC80_9GAMM</name>
<accession>A0ABT0LC80</accession>
<dbReference type="Pfam" id="PF13369">
    <property type="entry name" value="Transglut_core2"/>
    <property type="match status" value="1"/>
</dbReference>
<evidence type="ECO:0000313" key="3">
    <source>
        <dbReference type="EMBL" id="MCL1125313.1"/>
    </source>
</evidence>
<reference evidence="3 4" key="1">
    <citation type="submission" date="2022-01" db="EMBL/GenBank/DDBJ databases">
        <title>Whole genome-based taxonomy of the Shewanellaceae.</title>
        <authorList>
            <person name="Martin-Rodriguez A.J."/>
        </authorList>
    </citation>
    <scope>NUCLEOTIDE SEQUENCE [LARGE SCALE GENOMIC DNA]</scope>
    <source>
        <strain evidence="3 4">DSM 17177</strain>
    </source>
</reference>
<comment type="caution">
    <text evidence="3">The sequence shown here is derived from an EMBL/GenBank/DDBJ whole genome shotgun (WGS) entry which is preliminary data.</text>
</comment>
<proteinExistence type="inferred from homology"/>
<dbReference type="RefSeq" id="WP_248940627.1">
    <property type="nucleotide sequence ID" value="NZ_JAKIKS010000045.1"/>
</dbReference>
<dbReference type="Pfam" id="PF13371">
    <property type="entry name" value="TPR_9"/>
    <property type="match status" value="1"/>
</dbReference>
<evidence type="ECO:0000256" key="1">
    <source>
        <dbReference type="ARBA" id="ARBA00007100"/>
    </source>
</evidence>
<organism evidence="3 4">
    <name type="scientific">Shewanella surugensis</name>
    <dbReference type="NCBI Taxonomy" id="212020"/>
    <lineage>
        <taxon>Bacteria</taxon>
        <taxon>Pseudomonadati</taxon>
        <taxon>Pseudomonadota</taxon>
        <taxon>Gammaproteobacteria</taxon>
        <taxon>Alteromonadales</taxon>
        <taxon>Shewanellaceae</taxon>
        <taxon>Shewanella</taxon>
    </lineage>
</organism>
<feature type="domain" description="Protein SirB1 N-terminal" evidence="2">
    <location>
        <begin position="50"/>
        <end position="177"/>
    </location>
</feature>
<evidence type="ECO:0000313" key="4">
    <source>
        <dbReference type="Proteomes" id="UP001203423"/>
    </source>
</evidence>
<evidence type="ECO:0000259" key="2">
    <source>
        <dbReference type="Pfam" id="PF13369"/>
    </source>
</evidence>
<keyword evidence="4" id="KW-1185">Reference proteome</keyword>
<comment type="similarity">
    <text evidence="1">Belongs to the UPF0162 family.</text>
</comment>
<dbReference type="InterPro" id="IPR032698">
    <property type="entry name" value="SirB1_N"/>
</dbReference>
<protein>
    <submittedName>
        <fullName evidence="3">Tetratricopeptide repeat protein</fullName>
    </submittedName>
</protein>